<dbReference type="PROSITE" id="PS51257">
    <property type="entry name" value="PROKAR_LIPOPROTEIN"/>
    <property type="match status" value="1"/>
</dbReference>
<protein>
    <recommendedName>
        <fullName evidence="3">Lipoprotein</fullName>
    </recommendedName>
</protein>
<reference evidence="1 2" key="1">
    <citation type="submission" date="2016-11" db="EMBL/GenBank/DDBJ databases">
        <authorList>
            <person name="Jaros S."/>
            <person name="Januszkiewicz K."/>
            <person name="Wedrychowicz H."/>
        </authorList>
    </citation>
    <scope>NUCLEOTIDE SEQUENCE [LARGE SCALE GENOMIC DNA]</scope>
    <source>
        <strain evidence="1 2">GAS138</strain>
    </source>
</reference>
<sequence>MTCNRLMPAMGVPFARHLRVALALGVAGAVLSGCGGGSMFGSSSDSSPSIGSRFSQIFGSKSQAVGEAAPPPVDNELSCPPVSIRAGAATYAVAAAGKQPIGNDLRFQATITRTARDCTKTGDQITARIGIQGRVIAGPAGNPPTVEIPLRVAVVQGGVQEKTIATKVYRTTVSMADGDSVPFSLVAEDMVYPVPQGADGDSYIFYIGFDPQALTPEPKPKAARKKK</sequence>
<dbReference type="RefSeq" id="WP_425305055.1">
    <property type="nucleotide sequence ID" value="NZ_LT670817.1"/>
</dbReference>
<accession>A0A1M5HEV0</accession>
<organism evidence="1 2">
    <name type="scientific">Bradyrhizobium erythrophlei</name>
    <dbReference type="NCBI Taxonomy" id="1437360"/>
    <lineage>
        <taxon>Bacteria</taxon>
        <taxon>Pseudomonadati</taxon>
        <taxon>Pseudomonadota</taxon>
        <taxon>Alphaproteobacteria</taxon>
        <taxon>Hyphomicrobiales</taxon>
        <taxon>Nitrobacteraceae</taxon>
        <taxon>Bradyrhizobium</taxon>
    </lineage>
</organism>
<evidence type="ECO:0000313" key="1">
    <source>
        <dbReference type="EMBL" id="SHG14483.1"/>
    </source>
</evidence>
<proteinExistence type="predicted"/>
<dbReference type="AlphaFoldDB" id="A0A1M5HEV0"/>
<dbReference type="EMBL" id="LT670817">
    <property type="protein sequence ID" value="SHG14483.1"/>
    <property type="molecule type" value="Genomic_DNA"/>
</dbReference>
<name>A0A1M5HEV0_9BRAD</name>
<dbReference type="Proteomes" id="UP000189796">
    <property type="component" value="Chromosome I"/>
</dbReference>
<evidence type="ECO:0000313" key="2">
    <source>
        <dbReference type="Proteomes" id="UP000189796"/>
    </source>
</evidence>
<evidence type="ECO:0008006" key="3">
    <source>
        <dbReference type="Google" id="ProtNLM"/>
    </source>
</evidence>
<gene>
    <name evidence="1" type="ORF">SAMN05443248_0447</name>
</gene>